<organism evidence="2 3">
    <name type="scientific">Pseudodesulfovibrio methanolicus</name>
    <dbReference type="NCBI Taxonomy" id="3126690"/>
    <lineage>
        <taxon>Bacteria</taxon>
        <taxon>Pseudomonadati</taxon>
        <taxon>Thermodesulfobacteriota</taxon>
        <taxon>Desulfovibrionia</taxon>
        <taxon>Desulfovibrionales</taxon>
        <taxon>Desulfovibrionaceae</taxon>
    </lineage>
</organism>
<protein>
    <submittedName>
        <fullName evidence="2">S-layer homology domain-containing protein</fullName>
    </submittedName>
</protein>
<keyword evidence="3" id="KW-1185">Reference proteome</keyword>
<accession>A0ABZ2IU44</accession>
<dbReference type="EMBL" id="CP146609">
    <property type="protein sequence ID" value="WWX22226.1"/>
    <property type="molecule type" value="Genomic_DNA"/>
</dbReference>
<evidence type="ECO:0000313" key="2">
    <source>
        <dbReference type="EMBL" id="WWX22226.1"/>
    </source>
</evidence>
<name>A0ABZ2IU44_9BACT</name>
<feature type="domain" description="SLH" evidence="1">
    <location>
        <begin position="342"/>
        <end position="383"/>
    </location>
</feature>
<proteinExistence type="predicted"/>
<dbReference type="InterPro" id="IPR001119">
    <property type="entry name" value="SLH_dom"/>
</dbReference>
<dbReference type="RefSeq" id="WP_338667921.1">
    <property type="nucleotide sequence ID" value="NZ_CP146609.1"/>
</dbReference>
<dbReference type="InterPro" id="IPR011990">
    <property type="entry name" value="TPR-like_helical_dom_sf"/>
</dbReference>
<reference evidence="2 3" key="1">
    <citation type="submission" date="2024-03" db="EMBL/GenBank/DDBJ databases">
        <title>Phenotype and Genome Characterization of a Sulfate-Reducing Bacterium Pseudodesulfovibrio sp. strain 5S69, isolated from Petroleum Reservoir in Tatarstan (Russia).</title>
        <authorList>
            <person name="Bidzhieva S.K."/>
            <person name="Kadnikov V."/>
            <person name="Tourova T.P."/>
            <person name="Samigullina S.R."/>
            <person name="Sokolova D.S."/>
            <person name="Poltaraus A.B."/>
            <person name="Avtukh A.N."/>
            <person name="Tereshina V.M."/>
            <person name="Mardanov A.V."/>
            <person name="Nazina T.N."/>
        </authorList>
    </citation>
    <scope>NUCLEOTIDE SEQUENCE [LARGE SCALE GENOMIC DNA]</scope>
    <source>
        <strain evidence="2 3">5S69</strain>
    </source>
</reference>
<evidence type="ECO:0000259" key="1">
    <source>
        <dbReference type="Pfam" id="PF00395"/>
    </source>
</evidence>
<dbReference type="Proteomes" id="UP001385389">
    <property type="component" value="Chromosome"/>
</dbReference>
<sequence>MSKYLLVFLGLLAVALLAGCGPKGVAPDSPEDTPPNHYLHGMELVDAGRLPEARLRFARSLELDPGYAPGFAGEALVAAMEAGVQPDAEHRAVELDKFRVLLDKGYAKAGTPADKFIVAVTGIRAETSAKDAKWMRRAEKWHEKGRVIKDVDEGGLPYYRNVEALDYFMGKARFEAGEYAEAKGLLGKVVGAAGNKWHQPANELYARIQKIELATANYTVTGVSRAIAAKDAVSRADVAALIAGELNLPRLFGKLTALTPEADFIPADVAGNPFEAEIVEVLKWNVRGLEPVYDASAKAELFKPGAPLSRKEMALALEDILIKVSGDESLSRKYLGQETSAYPDVKPTEACYNAVVNAVTRNLMETDLTGAFRPDDDLNGAELLLAVVRLRNAVNVY</sequence>
<dbReference type="Pfam" id="PF00395">
    <property type="entry name" value="SLH"/>
    <property type="match status" value="1"/>
</dbReference>
<evidence type="ECO:0000313" key="3">
    <source>
        <dbReference type="Proteomes" id="UP001385389"/>
    </source>
</evidence>
<dbReference type="PROSITE" id="PS51257">
    <property type="entry name" value="PROKAR_LIPOPROTEIN"/>
    <property type="match status" value="1"/>
</dbReference>
<gene>
    <name evidence="2" type="ORF">V8V93_17485</name>
</gene>
<dbReference type="SUPFAM" id="SSF48452">
    <property type="entry name" value="TPR-like"/>
    <property type="match status" value="1"/>
</dbReference>